<evidence type="ECO:0000256" key="1">
    <source>
        <dbReference type="PROSITE-ProRule" id="PRU00339"/>
    </source>
</evidence>
<dbReference type="InterPro" id="IPR019734">
    <property type="entry name" value="TPR_rpt"/>
</dbReference>
<dbReference type="Gene3D" id="3.40.50.1110">
    <property type="entry name" value="SGNH hydrolase"/>
    <property type="match status" value="1"/>
</dbReference>
<dbReference type="SUPFAM" id="SSF52266">
    <property type="entry name" value="SGNH hydrolase"/>
    <property type="match status" value="1"/>
</dbReference>
<dbReference type="Gene3D" id="1.25.40.10">
    <property type="entry name" value="Tetratricopeptide repeat domain"/>
    <property type="match status" value="1"/>
</dbReference>
<protein>
    <submittedName>
        <fullName evidence="3">Uncharacterized protein</fullName>
    </submittedName>
</protein>
<feature type="repeat" description="TPR" evidence="1">
    <location>
        <begin position="237"/>
        <end position="270"/>
    </location>
</feature>
<dbReference type="InterPro" id="IPR011990">
    <property type="entry name" value="TPR-like_helical_dom_sf"/>
</dbReference>
<proteinExistence type="predicted"/>
<dbReference type="EMBL" id="PCRK01000059">
    <property type="protein sequence ID" value="PIP19474.1"/>
    <property type="molecule type" value="Genomic_DNA"/>
</dbReference>
<evidence type="ECO:0000313" key="4">
    <source>
        <dbReference type="Proteomes" id="UP000231292"/>
    </source>
</evidence>
<keyword evidence="2" id="KW-0812">Transmembrane</keyword>
<dbReference type="AlphaFoldDB" id="A0A2G9YJS7"/>
<dbReference type="PANTHER" id="PTHR12558:SF13">
    <property type="entry name" value="CELL DIVISION CYCLE PROTEIN 27 HOMOLOG"/>
    <property type="match status" value="1"/>
</dbReference>
<keyword evidence="2" id="KW-1133">Transmembrane helix</keyword>
<name>A0A2G9YJS7_9BACT</name>
<gene>
    <name evidence="3" type="ORF">COX41_02700</name>
</gene>
<feature type="repeat" description="TPR" evidence="1">
    <location>
        <begin position="203"/>
        <end position="236"/>
    </location>
</feature>
<comment type="caution">
    <text evidence="3">The sequence shown here is derived from an EMBL/GenBank/DDBJ whole genome shotgun (WGS) entry which is preliminary data.</text>
</comment>
<dbReference type="Proteomes" id="UP000231292">
    <property type="component" value="Unassembled WGS sequence"/>
</dbReference>
<accession>A0A2G9YJS7</accession>
<reference evidence="3 4" key="1">
    <citation type="submission" date="2017-09" db="EMBL/GenBank/DDBJ databases">
        <title>Depth-based differentiation of microbial function through sediment-hosted aquifers and enrichment of novel symbionts in the deep terrestrial subsurface.</title>
        <authorList>
            <person name="Probst A.J."/>
            <person name="Ladd B."/>
            <person name="Jarett J.K."/>
            <person name="Geller-Mcgrath D.E."/>
            <person name="Sieber C.M."/>
            <person name="Emerson J.B."/>
            <person name="Anantharaman K."/>
            <person name="Thomas B.C."/>
            <person name="Malmstrom R."/>
            <person name="Stieglmeier M."/>
            <person name="Klingl A."/>
            <person name="Woyke T."/>
            <person name="Ryan C.M."/>
            <person name="Banfield J.F."/>
        </authorList>
    </citation>
    <scope>NUCLEOTIDE SEQUENCE [LARGE SCALE GENOMIC DNA]</scope>
    <source>
        <strain evidence="3">CG23_combo_of_CG06-09_8_20_14_all_41_10</strain>
    </source>
</reference>
<evidence type="ECO:0000313" key="3">
    <source>
        <dbReference type="EMBL" id="PIP19474.1"/>
    </source>
</evidence>
<dbReference type="Pfam" id="PF14559">
    <property type="entry name" value="TPR_19"/>
    <property type="match status" value="1"/>
</dbReference>
<keyword evidence="1" id="KW-0802">TPR repeat</keyword>
<dbReference type="PANTHER" id="PTHR12558">
    <property type="entry name" value="CELL DIVISION CYCLE 16,23,27"/>
    <property type="match status" value="1"/>
</dbReference>
<sequence>MLSNNVTPKKTNLFQKITLIILGIFLCCLFLEIVMRLGGFIIISAQEYRNSIIMKQKGTYRIMCLGESTTETGPNPYPSQLEEILNNRNIGFRFSVINKGLSAISTTYIVEHLEENLDTVKPDMVITMMGINDYSAHIPWNTVSFGHRQNFIQSLRVYKLMRLLWLQIVAKAKEAGMNLYVKTNKHDKATQTTINPIPVFLTEGECVRLGHEYFSEARYVESEEMFLKALELNPTNYDASLGLAINYDTQNRFAVAEATFKKTIELDPTNVSGYLTLARRYVELGKHKETEELIKKAFALNLQNVELNWRLGWAYKMQGKDKLAKEQFMKVTESLRPQENDPMGVDKTYGRLATLYKGIGKYEAADEYYNKASKARIEYYDPLTYRNYFKVKEILDRRKIKFVCVQYPMRSAEPLKKMFNGDSEIIFVDNERIFKDALNKEDYKEYFFDNFGGDFGHCTAKGNRLLAENIANIIVKEYFRK</sequence>
<evidence type="ECO:0000256" key="2">
    <source>
        <dbReference type="SAM" id="Phobius"/>
    </source>
</evidence>
<dbReference type="PROSITE" id="PS50005">
    <property type="entry name" value="TPR"/>
    <property type="match status" value="2"/>
</dbReference>
<feature type="transmembrane region" description="Helical" evidence="2">
    <location>
        <begin position="20"/>
        <end position="45"/>
    </location>
</feature>
<dbReference type="InterPro" id="IPR036514">
    <property type="entry name" value="SGNH_hydro_sf"/>
</dbReference>
<dbReference type="Pfam" id="PF13181">
    <property type="entry name" value="TPR_8"/>
    <property type="match status" value="1"/>
</dbReference>
<dbReference type="SUPFAM" id="SSF48452">
    <property type="entry name" value="TPR-like"/>
    <property type="match status" value="1"/>
</dbReference>
<organism evidence="3 4">
    <name type="scientific">Candidatus Sherwoodlollariibacterium unditelluris</name>
    <dbReference type="NCBI Taxonomy" id="1974757"/>
    <lineage>
        <taxon>Bacteria</taxon>
        <taxon>Pseudomonadati</taxon>
        <taxon>Candidatus Omnitrophota</taxon>
        <taxon>Candidatus Sherwoodlollariibacterium</taxon>
    </lineage>
</organism>
<dbReference type="SMART" id="SM00028">
    <property type="entry name" value="TPR"/>
    <property type="match status" value="4"/>
</dbReference>
<keyword evidence="2" id="KW-0472">Membrane</keyword>
<dbReference type="GO" id="GO:0016788">
    <property type="term" value="F:hydrolase activity, acting on ester bonds"/>
    <property type="evidence" value="ECO:0007669"/>
    <property type="project" value="UniProtKB-ARBA"/>
</dbReference>